<protein>
    <submittedName>
        <fullName evidence="3">Tryptophan synthase alpha chain</fullName>
    </submittedName>
</protein>
<evidence type="ECO:0000256" key="2">
    <source>
        <dbReference type="SAM" id="SignalP"/>
    </source>
</evidence>
<keyword evidence="2" id="KW-0732">Signal</keyword>
<accession>A0A0K1PLP4</accession>
<dbReference type="InterPro" id="IPR016187">
    <property type="entry name" value="CTDL_fold"/>
</dbReference>
<dbReference type="STRING" id="1391654.AKJ09_00698"/>
<dbReference type="KEGG" id="llu:AKJ09_00698"/>
<feature type="chain" id="PRO_5005466242" evidence="2">
    <location>
        <begin position="19"/>
        <end position="530"/>
    </location>
</feature>
<dbReference type="Gene3D" id="3.90.1580.10">
    <property type="entry name" value="paralog of FGE (formylglycine-generating enzyme)"/>
    <property type="match status" value="1"/>
</dbReference>
<evidence type="ECO:0000313" key="4">
    <source>
        <dbReference type="Proteomes" id="UP000064967"/>
    </source>
</evidence>
<dbReference type="SUPFAM" id="SSF56436">
    <property type="entry name" value="C-type lectin-like"/>
    <property type="match status" value="1"/>
</dbReference>
<sequence>MMLAMLAIVTMVTACVTACTGTIGGEDGEDGPNAPTSGVQSGDETDVDCGGASAPKCTIGKKCKANGDCTTSNCIEGICKDPTGLDGIKNGDESDVDCGGSTTGAPRCGTGKTCGTAEDCESHVCDPTAKTCKAPTSTDGVKNGDETDVDCGGSSTSAPKCDVGKSCAAHSDCTLDGCDDTKHCANGRSCTQYNGGRSCGVGEEGATGAMHESCCGALPIPNGTTKLDKYKITAGRMRAFIERVNGDVLGWYESNKATLPASAQAQIEAYKAYLPSDRTTFPLGSDYQLGSTIYLPQRPSKTQGCGVGNAASPAYGSHTFHNGSLESEDFAFDQNFRDRLPLNCVPYPILAAFCAWDGGRLETFDEHANAFGTAPFPWGATPIAGGFNNFPDENGPYTQVGPANAGAGNPLGPCPSCDTTLLNWAHTYQVPEGGDPKKPWDYAYWISPPGRFPMDKGPAGHMDIGGLMMEITASTAENDTTTDYTGQQVTQTMVRWSKNGSWEVHAMGNLQWKFAFMTKYGKTGGRCARD</sequence>
<proteinExistence type="predicted"/>
<dbReference type="AlphaFoldDB" id="A0A0K1PLP4"/>
<keyword evidence="4" id="KW-1185">Reference proteome</keyword>
<evidence type="ECO:0000313" key="3">
    <source>
        <dbReference type="EMBL" id="AKU94034.1"/>
    </source>
</evidence>
<gene>
    <name evidence="3" type="ORF">AKJ09_00698</name>
</gene>
<reference evidence="3 4" key="1">
    <citation type="submission" date="2015-08" db="EMBL/GenBank/DDBJ databases">
        <authorList>
            <person name="Babu N.S."/>
            <person name="Beckwith C.J."/>
            <person name="Beseler K.G."/>
            <person name="Brison A."/>
            <person name="Carone J.V."/>
            <person name="Caskin T.P."/>
            <person name="Diamond M."/>
            <person name="Durham M.E."/>
            <person name="Foxe J.M."/>
            <person name="Go M."/>
            <person name="Henderson B.A."/>
            <person name="Jones I.B."/>
            <person name="McGettigan J.A."/>
            <person name="Micheletti S.J."/>
            <person name="Nasrallah M.E."/>
            <person name="Ortiz D."/>
            <person name="Piller C.R."/>
            <person name="Privatt S.R."/>
            <person name="Schneider S.L."/>
            <person name="Sharp S."/>
            <person name="Smith T.C."/>
            <person name="Stanton J.D."/>
            <person name="Ullery H.E."/>
            <person name="Wilson R.J."/>
            <person name="Serrano M.G."/>
            <person name="Buck G."/>
            <person name="Lee V."/>
            <person name="Wang Y."/>
            <person name="Carvalho R."/>
            <person name="Voegtly L."/>
            <person name="Shi R."/>
            <person name="Duckworth R."/>
            <person name="Johnson A."/>
            <person name="Loviza R."/>
            <person name="Walstead R."/>
            <person name="Shah Z."/>
            <person name="Kiflezghi M."/>
            <person name="Wade K."/>
            <person name="Ball S.L."/>
            <person name="Bradley K.W."/>
            <person name="Asai D.J."/>
            <person name="Bowman C.A."/>
            <person name="Russell D.A."/>
            <person name="Pope W.H."/>
            <person name="Jacobs-Sera D."/>
            <person name="Hendrix R.W."/>
            <person name="Hatfull G.F."/>
        </authorList>
    </citation>
    <scope>NUCLEOTIDE SEQUENCE [LARGE SCALE GENOMIC DNA]</scope>
    <source>
        <strain evidence="3 4">DSM 27648</strain>
    </source>
</reference>
<dbReference type="PATRIC" id="fig|1391654.3.peg.705"/>
<dbReference type="InterPro" id="IPR042095">
    <property type="entry name" value="SUMF_sf"/>
</dbReference>
<organism evidence="3 4">
    <name type="scientific">Labilithrix luteola</name>
    <dbReference type="NCBI Taxonomy" id="1391654"/>
    <lineage>
        <taxon>Bacteria</taxon>
        <taxon>Pseudomonadati</taxon>
        <taxon>Myxococcota</taxon>
        <taxon>Polyangia</taxon>
        <taxon>Polyangiales</taxon>
        <taxon>Labilitrichaceae</taxon>
        <taxon>Labilithrix</taxon>
    </lineage>
</organism>
<feature type="signal peptide" evidence="2">
    <location>
        <begin position="1"/>
        <end position="18"/>
    </location>
</feature>
<feature type="region of interest" description="Disordered" evidence="1">
    <location>
        <begin position="26"/>
        <end position="47"/>
    </location>
</feature>
<dbReference type="Proteomes" id="UP000064967">
    <property type="component" value="Chromosome"/>
</dbReference>
<dbReference type="EMBL" id="CP012333">
    <property type="protein sequence ID" value="AKU94034.1"/>
    <property type="molecule type" value="Genomic_DNA"/>
</dbReference>
<evidence type="ECO:0000256" key="1">
    <source>
        <dbReference type="SAM" id="MobiDB-lite"/>
    </source>
</evidence>
<name>A0A0K1PLP4_9BACT</name>